<name>M3Z6M4_MUSPF</name>
<accession>M3Z6M4</accession>
<feature type="region of interest" description="Disordered" evidence="1">
    <location>
        <begin position="394"/>
        <end position="419"/>
    </location>
</feature>
<feature type="compositionally biased region" description="Low complexity" evidence="1">
    <location>
        <begin position="402"/>
        <end position="413"/>
    </location>
</feature>
<dbReference type="HOGENOM" id="CLU_655457_0_0_1"/>
<feature type="compositionally biased region" description="Pro residues" evidence="1">
    <location>
        <begin position="17"/>
        <end position="26"/>
    </location>
</feature>
<organism evidence="2">
    <name type="scientific">Mustela putorius furo</name>
    <name type="common">European domestic ferret</name>
    <name type="synonym">Mustela furo</name>
    <dbReference type="NCBI Taxonomy" id="9669"/>
    <lineage>
        <taxon>Eukaryota</taxon>
        <taxon>Metazoa</taxon>
        <taxon>Chordata</taxon>
        <taxon>Craniata</taxon>
        <taxon>Vertebrata</taxon>
        <taxon>Euteleostomi</taxon>
        <taxon>Mammalia</taxon>
        <taxon>Eutheria</taxon>
        <taxon>Laurasiatheria</taxon>
        <taxon>Carnivora</taxon>
        <taxon>Caniformia</taxon>
        <taxon>Musteloidea</taxon>
        <taxon>Mustelidae</taxon>
        <taxon>Mustelinae</taxon>
        <taxon>Mustela</taxon>
    </lineage>
</organism>
<dbReference type="Ensembl" id="ENSMPUT00000019516.1">
    <property type="protein sequence ID" value="ENSMPUP00000019237.1"/>
    <property type="gene ID" value="ENSMPUG00000019364.1"/>
</dbReference>
<sequence>MEPQPPGLRNRRMGRPRAPPFSPAPPRSSNLGAQAAQRGDGGSAAGQAEAAPRSALLHQGLGERKKGAVCLSLQLTRLRTETGSGACRSEEAEEKEPVVWGLGGWGRPRPGTAYRARCQERWAALAAAGRGSCLPPKTENRGSFILAPCTLARNLTLSVLREPPFSASSQRPPATCLPPPTRITPAIPAKLGVARNVHPGSPSQASPGTYQLWGPKDGARRPCECWGPQLRYPSFSGWRGAGDRGWGVGLPLRPVSLLTCSLTPFLLFVSPLFWSLFLLSERLCLQPHLASPSLIGLLQSLSHSFSPPPPPPRTFPSVFLFLSQIFSPSDFQSLSSSGFHLVLSPSLSLTLKLFLFLSLSVPPTLFPPLPQIPFLSSSPLRFSFLPAGRPASRPRCGLPFQSRLTPPLLASPPTSKPDP</sequence>
<reference evidence="2" key="1">
    <citation type="submission" date="2024-06" db="UniProtKB">
        <authorList>
            <consortium name="Ensembl"/>
        </authorList>
    </citation>
    <scope>IDENTIFICATION</scope>
</reference>
<proteinExistence type="predicted"/>
<protein>
    <submittedName>
        <fullName evidence="2">Uncharacterized protein</fullName>
    </submittedName>
</protein>
<dbReference type="InParanoid" id="M3Z6M4"/>
<feature type="region of interest" description="Disordered" evidence="1">
    <location>
        <begin position="1"/>
        <end position="51"/>
    </location>
</feature>
<dbReference type="EMBL" id="AEYP01068270">
    <property type="status" value="NOT_ANNOTATED_CDS"/>
    <property type="molecule type" value="Genomic_DNA"/>
</dbReference>
<evidence type="ECO:0000256" key="1">
    <source>
        <dbReference type="SAM" id="MobiDB-lite"/>
    </source>
</evidence>
<evidence type="ECO:0000313" key="2">
    <source>
        <dbReference type="Ensembl" id="ENSMPUP00000019237.1"/>
    </source>
</evidence>
<dbReference type="AlphaFoldDB" id="M3Z6M4"/>